<dbReference type="PANTHER" id="PTHR30055">
    <property type="entry name" value="HTH-TYPE TRANSCRIPTIONAL REGULATOR RUTR"/>
    <property type="match status" value="1"/>
</dbReference>
<evidence type="ECO:0000313" key="8">
    <source>
        <dbReference type="EMBL" id="WNO03933.1"/>
    </source>
</evidence>
<sequence length="225" mass="25214">MNSQQEKPLLTKDKILQAAIDLADVSGLEALSMRKLASGLGVEAMSLYNHVKNKDALIDGMIDLVVSEMHLPNPSVFWRDEVRKSAISAHLVLMKHRWAPIPLVSRVNIGPFKLKYFDAMHGCFLNGGFPHVLADRARNVIDGHLFGFTLQKLLFPLEEGTYAEAAKYFLPMIPQATHPFMRALTEEVISGRYDGMHHFEFGLDLILNSLSELLESKDISQQTQG</sequence>
<keyword evidence="2" id="KW-0678">Repressor</keyword>
<organism evidence="8 9">
    <name type="scientific">Rhodoferax mekongensis</name>
    <dbReference type="NCBI Taxonomy" id="3068341"/>
    <lineage>
        <taxon>Bacteria</taxon>
        <taxon>Pseudomonadati</taxon>
        <taxon>Pseudomonadota</taxon>
        <taxon>Betaproteobacteria</taxon>
        <taxon>Burkholderiales</taxon>
        <taxon>Comamonadaceae</taxon>
        <taxon>Rhodoferax</taxon>
    </lineage>
</organism>
<dbReference type="Proteomes" id="UP001302257">
    <property type="component" value="Chromosome"/>
</dbReference>
<evidence type="ECO:0000256" key="3">
    <source>
        <dbReference type="ARBA" id="ARBA00023015"/>
    </source>
</evidence>
<dbReference type="InterPro" id="IPR004111">
    <property type="entry name" value="Repressor_TetR_C"/>
</dbReference>
<dbReference type="PROSITE" id="PS50977">
    <property type="entry name" value="HTH_TETR_2"/>
    <property type="match status" value="1"/>
</dbReference>
<dbReference type="Gene3D" id="1.10.357.10">
    <property type="entry name" value="Tetracycline Repressor, domain 2"/>
    <property type="match status" value="1"/>
</dbReference>
<proteinExistence type="predicted"/>
<feature type="domain" description="HTH tetR-type" evidence="7">
    <location>
        <begin position="9"/>
        <end position="69"/>
    </location>
</feature>
<keyword evidence="3" id="KW-0805">Transcription regulation</keyword>
<evidence type="ECO:0000256" key="1">
    <source>
        <dbReference type="ARBA" id="ARBA00002856"/>
    </source>
</evidence>
<accession>A0ABZ0AXR6</accession>
<keyword evidence="4 6" id="KW-0238">DNA-binding</keyword>
<evidence type="ECO:0000259" key="7">
    <source>
        <dbReference type="PROSITE" id="PS50977"/>
    </source>
</evidence>
<evidence type="ECO:0000256" key="5">
    <source>
        <dbReference type="ARBA" id="ARBA00023163"/>
    </source>
</evidence>
<dbReference type="PRINTS" id="PR00455">
    <property type="entry name" value="HTHTETR"/>
</dbReference>
<gene>
    <name evidence="8" type="ORF">RAN89_13560</name>
</gene>
<dbReference type="PANTHER" id="PTHR30055:SF151">
    <property type="entry name" value="TRANSCRIPTIONAL REGULATORY PROTEIN"/>
    <property type="match status" value="1"/>
</dbReference>
<dbReference type="InterPro" id="IPR050109">
    <property type="entry name" value="HTH-type_TetR-like_transc_reg"/>
</dbReference>
<dbReference type="InterPro" id="IPR003012">
    <property type="entry name" value="Tet_transcr_reg_TetR"/>
</dbReference>
<dbReference type="RefSeq" id="WP_313866804.1">
    <property type="nucleotide sequence ID" value="NZ_CP132507.1"/>
</dbReference>
<comment type="function">
    <text evidence="1">TetR is the repressor of the tetracycline resistance element; its N-terminal region forms a helix-turn-helix structure and binds DNA. Binding of tetracycline to TetR reduces the repressor affinity for the tetracycline resistance gene (tetA) promoter operator sites.</text>
</comment>
<evidence type="ECO:0000256" key="6">
    <source>
        <dbReference type="PROSITE-ProRule" id="PRU00335"/>
    </source>
</evidence>
<dbReference type="Pfam" id="PF02909">
    <property type="entry name" value="TetR_C_1"/>
    <property type="match status" value="1"/>
</dbReference>
<dbReference type="SUPFAM" id="SSF46689">
    <property type="entry name" value="Homeodomain-like"/>
    <property type="match status" value="1"/>
</dbReference>
<reference evidence="8 9" key="1">
    <citation type="submission" date="2023-08" db="EMBL/GenBank/DDBJ databases">
        <title>Rhodoferax potami sp. nov. and Rhodoferax mekongensis sp. nov., isolated from the Mekong River in Thailand.</title>
        <authorList>
            <person name="Kitikhun S."/>
            <person name="Charoenyingcharoen P."/>
            <person name="Siriarchawattana P."/>
            <person name="Likhitrattanapisal S."/>
            <person name="Nilsakha T."/>
            <person name="Chanpet A."/>
            <person name="Rattanawaree P."/>
            <person name="Ingsriswang S."/>
        </authorList>
    </citation>
    <scope>NUCLEOTIDE SEQUENCE [LARGE SCALE GENOMIC DNA]</scope>
    <source>
        <strain evidence="8 9">TBRC 17307</strain>
    </source>
</reference>
<dbReference type="InterPro" id="IPR001647">
    <property type="entry name" value="HTH_TetR"/>
</dbReference>
<dbReference type="PRINTS" id="PR00400">
    <property type="entry name" value="TETREPRESSOR"/>
</dbReference>
<dbReference type="InterPro" id="IPR009057">
    <property type="entry name" value="Homeodomain-like_sf"/>
</dbReference>
<evidence type="ECO:0000313" key="9">
    <source>
        <dbReference type="Proteomes" id="UP001302257"/>
    </source>
</evidence>
<keyword evidence="9" id="KW-1185">Reference proteome</keyword>
<feature type="DNA-binding region" description="H-T-H motif" evidence="6">
    <location>
        <begin position="32"/>
        <end position="51"/>
    </location>
</feature>
<dbReference type="SUPFAM" id="SSF48498">
    <property type="entry name" value="Tetracyclin repressor-like, C-terminal domain"/>
    <property type="match status" value="1"/>
</dbReference>
<name>A0ABZ0AXR6_9BURK</name>
<dbReference type="InterPro" id="IPR036271">
    <property type="entry name" value="Tet_transcr_reg_TetR-rel_C_sf"/>
</dbReference>
<protein>
    <submittedName>
        <fullName evidence="8">TetR/AcrR family transcriptional regulator C-terminal domain-containing protein</fullName>
    </submittedName>
</protein>
<evidence type="ECO:0000256" key="2">
    <source>
        <dbReference type="ARBA" id="ARBA00022491"/>
    </source>
</evidence>
<evidence type="ECO:0000256" key="4">
    <source>
        <dbReference type="ARBA" id="ARBA00023125"/>
    </source>
</evidence>
<dbReference type="EMBL" id="CP132507">
    <property type="protein sequence ID" value="WNO03933.1"/>
    <property type="molecule type" value="Genomic_DNA"/>
</dbReference>
<dbReference type="Pfam" id="PF00440">
    <property type="entry name" value="TetR_N"/>
    <property type="match status" value="1"/>
</dbReference>
<keyword evidence="5" id="KW-0804">Transcription</keyword>